<proteinExistence type="predicted"/>
<evidence type="ECO:0008006" key="4">
    <source>
        <dbReference type="Google" id="ProtNLM"/>
    </source>
</evidence>
<evidence type="ECO:0000313" key="2">
    <source>
        <dbReference type="EMBL" id="KAG7473860.1"/>
    </source>
</evidence>
<reference evidence="2" key="1">
    <citation type="submission" date="2021-01" db="EMBL/GenBank/DDBJ databases">
        <authorList>
            <person name="Zahm M."/>
            <person name="Roques C."/>
            <person name="Cabau C."/>
            <person name="Klopp C."/>
            <person name="Donnadieu C."/>
            <person name="Jouanno E."/>
            <person name="Lampietro C."/>
            <person name="Louis A."/>
            <person name="Herpin A."/>
            <person name="Echchiki A."/>
            <person name="Berthelot C."/>
            <person name="Parey E."/>
            <person name="Roest-Crollius H."/>
            <person name="Braasch I."/>
            <person name="Postlethwait J."/>
            <person name="Bobe J."/>
            <person name="Montfort J."/>
            <person name="Bouchez O."/>
            <person name="Begum T."/>
            <person name="Mejri S."/>
            <person name="Adams A."/>
            <person name="Chen W.-J."/>
            <person name="Guiguen Y."/>
        </authorList>
    </citation>
    <scope>NUCLEOTIDE SEQUENCE</scope>
    <source>
        <strain evidence="2">YG-15Mar2019-1</strain>
        <tissue evidence="2">Brain</tissue>
    </source>
</reference>
<sequence>MCQSNGLVERFNRTLATQLAILTSRRQQDWDLHLPLVLWAYRTAVQESTRTGKDFAPGALVWVYSPEWRKGLSPKLTNQWIGLCTVLSDVVYRVRLVRRNRVVVLHCDQLAPYQPLAPSGGDSGAESQPTTSAMPPGGAEGLLQQPPHQPTMSVAPPGDAKEPRQRPSHQRRLPQCLRDFDIGRWGQQPY</sequence>
<dbReference type="InterPro" id="IPR012337">
    <property type="entry name" value="RNaseH-like_sf"/>
</dbReference>
<evidence type="ECO:0000313" key="3">
    <source>
        <dbReference type="Proteomes" id="UP001046870"/>
    </source>
</evidence>
<dbReference type="OrthoDB" id="4369127at2759"/>
<comment type="caution">
    <text evidence="2">The sequence shown here is derived from an EMBL/GenBank/DDBJ whole genome shotgun (WGS) entry which is preliminary data.</text>
</comment>
<dbReference type="InterPro" id="IPR036397">
    <property type="entry name" value="RNaseH_sf"/>
</dbReference>
<dbReference type="EMBL" id="JAFDVH010000007">
    <property type="protein sequence ID" value="KAG7473860.1"/>
    <property type="molecule type" value="Genomic_DNA"/>
</dbReference>
<dbReference type="SUPFAM" id="SSF53098">
    <property type="entry name" value="Ribonuclease H-like"/>
    <property type="match status" value="1"/>
</dbReference>
<evidence type="ECO:0000256" key="1">
    <source>
        <dbReference type="SAM" id="MobiDB-lite"/>
    </source>
</evidence>
<dbReference type="GO" id="GO:0003676">
    <property type="term" value="F:nucleic acid binding"/>
    <property type="evidence" value="ECO:0007669"/>
    <property type="project" value="InterPro"/>
</dbReference>
<keyword evidence="3" id="KW-1185">Reference proteome</keyword>
<name>A0A9D3Q504_MEGAT</name>
<protein>
    <recommendedName>
        <fullName evidence="4">Integrase catalytic domain-containing protein</fullName>
    </recommendedName>
</protein>
<dbReference type="Gene3D" id="3.30.420.10">
    <property type="entry name" value="Ribonuclease H-like superfamily/Ribonuclease H"/>
    <property type="match status" value="1"/>
</dbReference>
<feature type="region of interest" description="Disordered" evidence="1">
    <location>
        <begin position="115"/>
        <end position="190"/>
    </location>
</feature>
<gene>
    <name evidence="2" type="ORF">MATL_G00100470</name>
</gene>
<dbReference type="AlphaFoldDB" id="A0A9D3Q504"/>
<accession>A0A9D3Q504</accession>
<organism evidence="2 3">
    <name type="scientific">Megalops atlanticus</name>
    <name type="common">Tarpon</name>
    <name type="synonym">Clupea gigantea</name>
    <dbReference type="NCBI Taxonomy" id="7932"/>
    <lineage>
        <taxon>Eukaryota</taxon>
        <taxon>Metazoa</taxon>
        <taxon>Chordata</taxon>
        <taxon>Craniata</taxon>
        <taxon>Vertebrata</taxon>
        <taxon>Euteleostomi</taxon>
        <taxon>Actinopterygii</taxon>
        <taxon>Neopterygii</taxon>
        <taxon>Teleostei</taxon>
        <taxon>Elopiformes</taxon>
        <taxon>Megalopidae</taxon>
        <taxon>Megalops</taxon>
    </lineage>
</organism>
<dbReference type="Proteomes" id="UP001046870">
    <property type="component" value="Chromosome 7"/>
</dbReference>